<dbReference type="InterPro" id="IPR000262">
    <property type="entry name" value="FMN-dep_DH"/>
</dbReference>
<dbReference type="Pfam" id="PF01070">
    <property type="entry name" value="FMN_dh"/>
    <property type="match status" value="1"/>
</dbReference>
<dbReference type="VEuPathDB" id="FungiDB:PV07_00281"/>
<proteinExistence type="predicted"/>
<evidence type="ECO:0000256" key="1">
    <source>
        <dbReference type="ARBA" id="ARBA00001917"/>
    </source>
</evidence>
<dbReference type="GO" id="GO:0016491">
    <property type="term" value="F:oxidoreductase activity"/>
    <property type="evidence" value="ECO:0007669"/>
    <property type="project" value="InterPro"/>
</dbReference>
<evidence type="ECO:0000259" key="3">
    <source>
        <dbReference type="Pfam" id="PF01070"/>
    </source>
</evidence>
<feature type="region of interest" description="Disordered" evidence="2">
    <location>
        <begin position="75"/>
        <end position="105"/>
    </location>
</feature>
<dbReference type="GeneID" id="27339475"/>
<evidence type="ECO:0000313" key="5">
    <source>
        <dbReference type="Proteomes" id="UP000054466"/>
    </source>
</evidence>
<dbReference type="SUPFAM" id="SSF51395">
    <property type="entry name" value="FMN-linked oxidoreductases"/>
    <property type="match status" value="1"/>
</dbReference>
<sequence>MVVRRGNAQTSPAKASDIKGYGWVRRTAFDIDPAVSWNEIACIKSITNLPIVLKGTQTAADAKRAILEGCNATAAESSTPPSIALGPAGNAPPVPGSVWKDGNLR</sequence>
<evidence type="ECO:0000256" key="2">
    <source>
        <dbReference type="SAM" id="MobiDB-lite"/>
    </source>
</evidence>
<protein>
    <recommendedName>
        <fullName evidence="3">FMN-dependent dehydrogenase domain-containing protein</fullName>
    </recommendedName>
</protein>
<dbReference type="HOGENOM" id="CLU_2236316_0_0_1"/>
<dbReference type="AlphaFoldDB" id="A0A0D2DCJ4"/>
<comment type="cofactor">
    <cofactor evidence="1">
        <name>FMN</name>
        <dbReference type="ChEBI" id="CHEBI:58210"/>
    </cofactor>
</comment>
<feature type="domain" description="FMN-dependent dehydrogenase" evidence="3">
    <location>
        <begin position="25"/>
        <end position="72"/>
    </location>
</feature>
<organism evidence="4 5">
    <name type="scientific">Cladophialophora immunda</name>
    <dbReference type="NCBI Taxonomy" id="569365"/>
    <lineage>
        <taxon>Eukaryota</taxon>
        <taxon>Fungi</taxon>
        <taxon>Dikarya</taxon>
        <taxon>Ascomycota</taxon>
        <taxon>Pezizomycotina</taxon>
        <taxon>Eurotiomycetes</taxon>
        <taxon>Chaetothyriomycetidae</taxon>
        <taxon>Chaetothyriales</taxon>
        <taxon>Herpotrichiellaceae</taxon>
        <taxon>Cladophialophora</taxon>
    </lineage>
</organism>
<evidence type="ECO:0000313" key="4">
    <source>
        <dbReference type="EMBL" id="KIW33429.1"/>
    </source>
</evidence>
<name>A0A0D2DCJ4_9EURO</name>
<keyword evidence="5" id="KW-1185">Reference proteome</keyword>
<gene>
    <name evidence="4" type="ORF">PV07_00281</name>
</gene>
<accession>A0A0D2DCJ4</accession>
<dbReference type="EMBL" id="KN847040">
    <property type="protein sequence ID" value="KIW33429.1"/>
    <property type="molecule type" value="Genomic_DNA"/>
</dbReference>
<dbReference type="InterPro" id="IPR013785">
    <property type="entry name" value="Aldolase_TIM"/>
</dbReference>
<dbReference type="RefSeq" id="XP_016253645.1">
    <property type="nucleotide sequence ID" value="XM_016386717.1"/>
</dbReference>
<dbReference type="Proteomes" id="UP000054466">
    <property type="component" value="Unassembled WGS sequence"/>
</dbReference>
<reference evidence="4 5" key="1">
    <citation type="submission" date="2015-01" db="EMBL/GenBank/DDBJ databases">
        <title>The Genome Sequence of Cladophialophora immunda CBS83496.</title>
        <authorList>
            <consortium name="The Broad Institute Genomics Platform"/>
            <person name="Cuomo C."/>
            <person name="de Hoog S."/>
            <person name="Gorbushina A."/>
            <person name="Stielow B."/>
            <person name="Teixiera M."/>
            <person name="Abouelleil A."/>
            <person name="Chapman S.B."/>
            <person name="Priest M."/>
            <person name="Young S.K."/>
            <person name="Wortman J."/>
            <person name="Nusbaum C."/>
            <person name="Birren B."/>
        </authorList>
    </citation>
    <scope>NUCLEOTIDE SEQUENCE [LARGE SCALE GENOMIC DNA]</scope>
    <source>
        <strain evidence="4 5">CBS 83496</strain>
    </source>
</reference>
<dbReference type="Gene3D" id="3.20.20.70">
    <property type="entry name" value="Aldolase class I"/>
    <property type="match status" value="1"/>
</dbReference>